<evidence type="ECO:0000259" key="1">
    <source>
        <dbReference type="PROSITE" id="PS50980"/>
    </source>
</evidence>
<proteinExistence type="predicted"/>
<dbReference type="PROSITE" id="PS50980">
    <property type="entry name" value="COA_CT_NTER"/>
    <property type="match status" value="1"/>
</dbReference>
<feature type="domain" description="CoA carboxyltransferase N-terminal" evidence="1">
    <location>
        <begin position="1"/>
        <end position="256"/>
    </location>
</feature>
<feature type="domain" description="CoA carboxyltransferase C-terminal" evidence="2">
    <location>
        <begin position="249"/>
        <end position="512"/>
    </location>
</feature>
<dbReference type="InterPro" id="IPR011762">
    <property type="entry name" value="COA_CT_N"/>
</dbReference>
<organism evidence="3 4">
    <name type="scientific">Sulfobacillus acidophilus</name>
    <dbReference type="NCBI Taxonomy" id="53633"/>
    <lineage>
        <taxon>Bacteria</taxon>
        <taxon>Bacillati</taxon>
        <taxon>Bacillota</taxon>
        <taxon>Clostridia</taxon>
        <taxon>Eubacteriales</taxon>
        <taxon>Clostridiales Family XVII. Incertae Sedis</taxon>
        <taxon>Sulfobacillus</taxon>
    </lineage>
</organism>
<dbReference type="PANTHER" id="PTHR22855:SF13">
    <property type="entry name" value="METHYLCROTONOYL-COA CARBOXYLASE BETA CHAIN, MITOCHONDRIAL"/>
    <property type="match status" value="1"/>
</dbReference>
<accession>A0A2T2WNX0</accession>
<name>A0A2T2WNX0_9FIRM</name>
<gene>
    <name evidence="3" type="ORF">C7B45_01180</name>
</gene>
<dbReference type="InterPro" id="IPR045190">
    <property type="entry name" value="MCCB/AccD1-like"/>
</dbReference>
<dbReference type="PANTHER" id="PTHR22855">
    <property type="entry name" value="ACETYL, PROPIONYL, PYRUVATE, AND GLUTACONYL CARBOXYLASE-RELATED"/>
    <property type="match status" value="1"/>
</dbReference>
<dbReference type="AlphaFoldDB" id="A0A2T2WNX0"/>
<evidence type="ECO:0000313" key="3">
    <source>
        <dbReference type="EMBL" id="PSR23927.1"/>
    </source>
</evidence>
<dbReference type="InterPro" id="IPR034733">
    <property type="entry name" value="AcCoA_carboxyl_beta"/>
</dbReference>
<comment type="caution">
    <text evidence="3">The sequence shown here is derived from an EMBL/GenBank/DDBJ whole genome shotgun (WGS) entry which is preliminary data.</text>
</comment>
<dbReference type="SUPFAM" id="SSF52096">
    <property type="entry name" value="ClpP/crotonase"/>
    <property type="match status" value="2"/>
</dbReference>
<reference evidence="3 4" key="1">
    <citation type="journal article" date="2014" name="BMC Genomics">
        <title>Comparison of environmental and isolate Sulfobacillus genomes reveals diverse carbon, sulfur, nitrogen, and hydrogen metabolisms.</title>
        <authorList>
            <person name="Justice N.B."/>
            <person name="Norman A."/>
            <person name="Brown C.T."/>
            <person name="Singh A."/>
            <person name="Thomas B.C."/>
            <person name="Banfield J.F."/>
        </authorList>
    </citation>
    <scope>NUCLEOTIDE SEQUENCE [LARGE SCALE GENOMIC DNA]</scope>
    <source>
        <strain evidence="3">AMDSBA3</strain>
    </source>
</reference>
<sequence>MTHAELSQALFTRLKQAQQGGPQKYHDRLHEQGKLGVRERIGRFLDPDSPWMEDGLLARTLDEGLPGDAVVTGVGIMQNRPVAIIANDPTVKAGAWGRVTVQKILRMQDLALKAKVPLVYMQDSAGARLDEQFDIFLDRRHAGKIFYNQIQMSGVIPQVCILFGPSPAGAAYLPAFCDLVIMVDGHSSSFIGSPRMAEMATGEKVSMEDLGGARMHCMQSGLGDLLAVAEEEAIGLATQFLTYLPNSWEEEAPVAASRPPASALTVEEIVPAEQNVPYDVHDLIAALVDEASFMELKPLFAPELVVGLARLDGRVLGVLANQPKVKGGVLFSDSADKGAWFVQLCHAYGVPLLFLQDVSGFMVGSAVERQGIIRHGAKMLSAVASVTVPRIAVLVRKAYGAGYMAMSGASFQTDMVLALPTAKTAIMGPEAAINAVYFNKIQELHGDERAAFITAKRAEYESRLDILNGASEFFVDAVIPGSCLREELIFRFGLLHNTREAYMPKRTMVIRG</sequence>
<evidence type="ECO:0000259" key="2">
    <source>
        <dbReference type="PROSITE" id="PS50989"/>
    </source>
</evidence>
<dbReference type="Gene3D" id="3.90.226.10">
    <property type="entry name" value="2-enoyl-CoA Hydratase, Chain A, domain 1"/>
    <property type="match status" value="2"/>
</dbReference>
<dbReference type="GO" id="GO:0004485">
    <property type="term" value="F:methylcrotonoyl-CoA carboxylase activity"/>
    <property type="evidence" value="ECO:0007669"/>
    <property type="project" value="TreeGrafter"/>
</dbReference>
<dbReference type="GO" id="GO:0006552">
    <property type="term" value="P:L-leucine catabolic process"/>
    <property type="evidence" value="ECO:0007669"/>
    <property type="project" value="TreeGrafter"/>
</dbReference>
<dbReference type="InterPro" id="IPR029045">
    <property type="entry name" value="ClpP/crotonase-like_dom_sf"/>
</dbReference>
<dbReference type="GO" id="GO:1905202">
    <property type="term" value="C:methylcrotonoyl-CoA carboxylase complex"/>
    <property type="evidence" value="ECO:0007669"/>
    <property type="project" value="TreeGrafter"/>
</dbReference>
<dbReference type="InterPro" id="IPR011763">
    <property type="entry name" value="COA_CT_C"/>
</dbReference>
<dbReference type="EMBL" id="PXYV01000002">
    <property type="protein sequence ID" value="PSR23927.1"/>
    <property type="molecule type" value="Genomic_DNA"/>
</dbReference>
<evidence type="ECO:0000313" key="4">
    <source>
        <dbReference type="Proteomes" id="UP000241848"/>
    </source>
</evidence>
<dbReference type="Pfam" id="PF01039">
    <property type="entry name" value="Carboxyl_trans"/>
    <property type="match status" value="1"/>
</dbReference>
<protein>
    <submittedName>
        <fullName evidence="3">Carboxylase</fullName>
    </submittedName>
</protein>
<dbReference type="Proteomes" id="UP000241848">
    <property type="component" value="Unassembled WGS sequence"/>
</dbReference>
<dbReference type="PROSITE" id="PS50989">
    <property type="entry name" value="COA_CT_CTER"/>
    <property type="match status" value="1"/>
</dbReference>